<dbReference type="EMBL" id="JAKNHQ010000002">
    <property type="protein sequence ID" value="MCG4609701.1"/>
    <property type="molecule type" value="Genomic_DNA"/>
</dbReference>
<dbReference type="PANTHER" id="PTHR30471">
    <property type="entry name" value="DNA REPAIR PROTEIN RADC"/>
    <property type="match status" value="1"/>
</dbReference>
<evidence type="ECO:0000256" key="7">
    <source>
        <dbReference type="RuleBase" id="RU003797"/>
    </source>
</evidence>
<dbReference type="PANTHER" id="PTHR30471:SF3">
    <property type="entry name" value="UPF0758 PROTEIN YEES-RELATED"/>
    <property type="match status" value="1"/>
</dbReference>
<dbReference type="Gene3D" id="3.40.140.10">
    <property type="entry name" value="Cytidine Deaminase, domain 2"/>
    <property type="match status" value="1"/>
</dbReference>
<accession>A0ABS9MFX0</accession>
<evidence type="ECO:0000313" key="10">
    <source>
        <dbReference type="Proteomes" id="UP001298681"/>
    </source>
</evidence>
<proteinExistence type="inferred from homology"/>
<evidence type="ECO:0000256" key="3">
    <source>
        <dbReference type="ARBA" id="ARBA00022723"/>
    </source>
</evidence>
<dbReference type="SUPFAM" id="SSF47781">
    <property type="entry name" value="RuvA domain 2-like"/>
    <property type="match status" value="1"/>
</dbReference>
<dbReference type="InterPro" id="IPR010994">
    <property type="entry name" value="RuvA_2-like"/>
</dbReference>
<keyword evidence="6" id="KW-0482">Metalloprotease</keyword>
<evidence type="ECO:0000256" key="5">
    <source>
        <dbReference type="ARBA" id="ARBA00022833"/>
    </source>
</evidence>
<evidence type="ECO:0000313" key="9">
    <source>
        <dbReference type="EMBL" id="MCG4609701.1"/>
    </source>
</evidence>
<sequence>MEAEKKRKPSSKNIHDGHRDRMRERFLKSGFEAFAPHEKIEYLLFACNPRGDTNPLAHELIRRFGSFSGVLDAPYEELLEVDGVGPVAAAFLKMLPQAFRCYEMDRESGRVRMYDYQDMARYLMKRYVGLSQEVVVLMLLDSSNRVIYCDIVSAGTAVTANIYIQDIVALAARYRAVYAVLSHNHPSGSALPSPQDLHITSRVFDALKEIEVLLIDHIIIAGRDFTSLKESGIMAHLFSDERQPRVSLRAADSVREGKERTNTK</sequence>
<name>A0ABS9MFX0_9FIRM</name>
<dbReference type="Proteomes" id="UP001298681">
    <property type="component" value="Unassembled WGS sequence"/>
</dbReference>
<organism evidence="9 10">
    <name type="scientific">Anaeromassilibacillus senegalensis</name>
    <dbReference type="NCBI Taxonomy" id="1673717"/>
    <lineage>
        <taxon>Bacteria</taxon>
        <taxon>Bacillati</taxon>
        <taxon>Bacillota</taxon>
        <taxon>Clostridia</taxon>
        <taxon>Eubacteriales</taxon>
        <taxon>Acutalibacteraceae</taxon>
        <taxon>Anaeromassilibacillus</taxon>
    </lineage>
</organism>
<feature type="domain" description="MPN" evidence="8">
    <location>
        <begin position="112"/>
        <end position="234"/>
    </location>
</feature>
<dbReference type="InterPro" id="IPR001405">
    <property type="entry name" value="UPF0758"/>
</dbReference>
<gene>
    <name evidence="9" type="primary">radC</name>
    <name evidence="9" type="ORF">L0P57_01920</name>
</gene>
<dbReference type="CDD" id="cd08071">
    <property type="entry name" value="MPN_DUF2466"/>
    <property type="match status" value="1"/>
</dbReference>
<reference evidence="9 10" key="1">
    <citation type="submission" date="2022-01" db="EMBL/GenBank/DDBJ databases">
        <title>Collection of gut derived symbiotic bacterial strains cultured from healthy donors.</title>
        <authorList>
            <person name="Lin H."/>
            <person name="Kohout C."/>
            <person name="Waligurski E."/>
            <person name="Pamer E.G."/>
        </authorList>
    </citation>
    <scope>NUCLEOTIDE SEQUENCE [LARGE SCALE GENOMIC DNA]</scope>
    <source>
        <strain evidence="9 10">DFI.7.58</strain>
    </source>
</reference>
<dbReference type="PROSITE" id="PS50249">
    <property type="entry name" value="MPN"/>
    <property type="match status" value="1"/>
</dbReference>
<dbReference type="NCBIfam" id="TIGR00608">
    <property type="entry name" value="radc"/>
    <property type="match status" value="1"/>
</dbReference>
<dbReference type="PROSITE" id="PS01302">
    <property type="entry name" value="UPF0758"/>
    <property type="match status" value="1"/>
</dbReference>
<comment type="similarity">
    <text evidence="1 7">Belongs to the UPF0758 family.</text>
</comment>
<dbReference type="Gene3D" id="1.10.150.20">
    <property type="entry name" value="5' to 3' exonuclease, C-terminal subdomain"/>
    <property type="match status" value="1"/>
</dbReference>
<dbReference type="InterPro" id="IPR025657">
    <property type="entry name" value="RadC_JAB"/>
</dbReference>
<evidence type="ECO:0000259" key="8">
    <source>
        <dbReference type="PROSITE" id="PS50249"/>
    </source>
</evidence>
<keyword evidence="2" id="KW-0645">Protease</keyword>
<keyword evidence="5" id="KW-0862">Zinc</keyword>
<keyword evidence="10" id="KW-1185">Reference proteome</keyword>
<dbReference type="InterPro" id="IPR020891">
    <property type="entry name" value="UPF0758_CS"/>
</dbReference>
<comment type="caution">
    <text evidence="9">The sequence shown here is derived from an EMBL/GenBank/DDBJ whole genome shotgun (WGS) entry which is preliminary data.</text>
</comment>
<evidence type="ECO:0000256" key="1">
    <source>
        <dbReference type="ARBA" id="ARBA00010243"/>
    </source>
</evidence>
<dbReference type="RefSeq" id="WP_191395558.1">
    <property type="nucleotide sequence ID" value="NZ_JAKNHQ010000002.1"/>
</dbReference>
<evidence type="ECO:0000256" key="6">
    <source>
        <dbReference type="ARBA" id="ARBA00023049"/>
    </source>
</evidence>
<keyword evidence="4" id="KW-0378">Hydrolase</keyword>
<dbReference type="InterPro" id="IPR037518">
    <property type="entry name" value="MPN"/>
</dbReference>
<evidence type="ECO:0000256" key="4">
    <source>
        <dbReference type="ARBA" id="ARBA00022801"/>
    </source>
</evidence>
<dbReference type="Pfam" id="PF04002">
    <property type="entry name" value="RadC"/>
    <property type="match status" value="1"/>
</dbReference>
<evidence type="ECO:0000256" key="2">
    <source>
        <dbReference type="ARBA" id="ARBA00022670"/>
    </source>
</evidence>
<protein>
    <submittedName>
        <fullName evidence="9">DNA repair protein RadC</fullName>
    </submittedName>
</protein>
<keyword evidence="3" id="KW-0479">Metal-binding</keyword>